<dbReference type="Proteomes" id="UP000006804">
    <property type="component" value="Chromosome"/>
</dbReference>
<proteinExistence type="predicted"/>
<sequence>MRIFDILWKYFEGGSHRRKDEQTDMKNLQDVLTINKIEKLFERKRSAGLIEVKLLALLSLVMRTLFFLS</sequence>
<dbReference type="HOGENOM" id="CLU_2772851_0_0_0"/>
<organism evidence="1 2">
    <name type="scientific">Pseudothermotoga thermarum DSM 5069</name>
    <dbReference type="NCBI Taxonomy" id="688269"/>
    <lineage>
        <taxon>Bacteria</taxon>
        <taxon>Thermotogati</taxon>
        <taxon>Thermotogota</taxon>
        <taxon>Thermotogae</taxon>
        <taxon>Thermotogales</taxon>
        <taxon>Thermotogaceae</taxon>
        <taxon>Pseudothermotoga</taxon>
    </lineage>
</organism>
<gene>
    <name evidence="1" type="ORF">Theth_0452</name>
</gene>
<dbReference type="RefSeq" id="WP_013931768.1">
    <property type="nucleotide sequence ID" value="NC_015707.1"/>
</dbReference>
<dbReference type="KEGG" id="tta:Theth_0452"/>
<accession>F7YW56</accession>
<keyword evidence="2" id="KW-1185">Reference proteome</keyword>
<protein>
    <submittedName>
        <fullName evidence="1">Uncharacterized protein</fullName>
    </submittedName>
</protein>
<evidence type="ECO:0000313" key="1">
    <source>
        <dbReference type="EMBL" id="AEH50545.1"/>
    </source>
</evidence>
<dbReference type="EMBL" id="CP002351">
    <property type="protein sequence ID" value="AEH50545.1"/>
    <property type="molecule type" value="Genomic_DNA"/>
</dbReference>
<dbReference type="AlphaFoldDB" id="F7YW56"/>
<evidence type="ECO:0000313" key="2">
    <source>
        <dbReference type="Proteomes" id="UP000006804"/>
    </source>
</evidence>
<reference evidence="1 2" key="1">
    <citation type="submission" date="2010-11" db="EMBL/GenBank/DDBJ databases">
        <title>The complete genome of Thermotoga thermarum DSM 5069.</title>
        <authorList>
            <consortium name="US DOE Joint Genome Institute (JGI-PGF)"/>
            <person name="Lucas S."/>
            <person name="Copeland A."/>
            <person name="Lapidus A."/>
            <person name="Bruce D."/>
            <person name="Goodwin L."/>
            <person name="Pitluck S."/>
            <person name="Kyrpides N."/>
            <person name="Mavromatis K."/>
            <person name="Ivanova N."/>
            <person name="Zeytun A."/>
            <person name="Brettin T."/>
            <person name="Detter J.C."/>
            <person name="Tapia R."/>
            <person name="Han C."/>
            <person name="Land M."/>
            <person name="Hauser L."/>
            <person name="Markowitz V."/>
            <person name="Cheng J.-F."/>
            <person name="Hugenholtz P."/>
            <person name="Woyke T."/>
            <person name="Wu D."/>
            <person name="Spring S."/>
            <person name="Schroeder M."/>
            <person name="Brambilla E."/>
            <person name="Klenk H.-P."/>
            <person name="Eisen J.A."/>
        </authorList>
    </citation>
    <scope>NUCLEOTIDE SEQUENCE [LARGE SCALE GENOMIC DNA]</scope>
    <source>
        <strain evidence="1 2">DSM 5069</strain>
    </source>
</reference>
<name>F7YW56_9THEM</name>
<dbReference type="PATRIC" id="fig|688269.3.peg.464"/>